<dbReference type="EMBL" id="KQ977919">
    <property type="protein sequence ID" value="KYM98808.1"/>
    <property type="molecule type" value="Genomic_DNA"/>
</dbReference>
<reference evidence="9 10" key="1">
    <citation type="submission" date="2016-03" db="EMBL/GenBank/DDBJ databases">
        <title>Cyphomyrmex costatus WGS genome.</title>
        <authorList>
            <person name="Nygaard S."/>
            <person name="Hu H."/>
            <person name="Boomsma J."/>
            <person name="Zhang G."/>
        </authorList>
    </citation>
    <scope>NUCLEOTIDE SEQUENCE [LARGE SCALE GENOMIC DNA]</scope>
    <source>
        <strain evidence="9">MS0001</strain>
        <tissue evidence="9">Whole body</tissue>
    </source>
</reference>
<dbReference type="PANTHER" id="PTHR22930">
    <property type="match status" value="1"/>
</dbReference>
<accession>A0A151IDP5</accession>
<dbReference type="GO" id="GO:0004518">
    <property type="term" value="F:nuclease activity"/>
    <property type="evidence" value="ECO:0007669"/>
    <property type="project" value="UniProtKB-KW"/>
</dbReference>
<evidence type="ECO:0000313" key="10">
    <source>
        <dbReference type="Proteomes" id="UP000078542"/>
    </source>
</evidence>
<dbReference type="GO" id="GO:0016787">
    <property type="term" value="F:hydrolase activity"/>
    <property type="evidence" value="ECO:0007669"/>
    <property type="project" value="UniProtKB-KW"/>
</dbReference>
<organism evidence="9 10">
    <name type="scientific">Cyphomyrmex costatus</name>
    <dbReference type="NCBI Taxonomy" id="456900"/>
    <lineage>
        <taxon>Eukaryota</taxon>
        <taxon>Metazoa</taxon>
        <taxon>Ecdysozoa</taxon>
        <taxon>Arthropoda</taxon>
        <taxon>Hexapoda</taxon>
        <taxon>Insecta</taxon>
        <taxon>Pterygota</taxon>
        <taxon>Neoptera</taxon>
        <taxon>Endopterygota</taxon>
        <taxon>Hymenoptera</taxon>
        <taxon>Apocrita</taxon>
        <taxon>Aculeata</taxon>
        <taxon>Formicoidea</taxon>
        <taxon>Formicidae</taxon>
        <taxon>Myrmicinae</taxon>
        <taxon>Cyphomyrmex</taxon>
    </lineage>
</organism>
<evidence type="ECO:0000259" key="8">
    <source>
        <dbReference type="Pfam" id="PF13359"/>
    </source>
</evidence>
<name>A0A151IDP5_9HYME</name>
<dbReference type="AlphaFoldDB" id="A0A151IDP5"/>
<dbReference type="InterPro" id="IPR027806">
    <property type="entry name" value="HARBI1_dom"/>
</dbReference>
<comment type="cofactor">
    <cofactor evidence="1">
        <name>a divalent metal cation</name>
        <dbReference type="ChEBI" id="CHEBI:60240"/>
    </cofactor>
</comment>
<comment type="similarity">
    <text evidence="3">Belongs to the HARBI1 family.</text>
</comment>
<feature type="domain" description="DDE Tnp4" evidence="8">
    <location>
        <begin position="176"/>
        <end position="241"/>
    </location>
</feature>
<evidence type="ECO:0000256" key="1">
    <source>
        <dbReference type="ARBA" id="ARBA00001968"/>
    </source>
</evidence>
<dbReference type="STRING" id="456900.A0A151IDP5"/>
<keyword evidence="4" id="KW-0540">Nuclease</keyword>
<keyword evidence="5" id="KW-0479">Metal-binding</keyword>
<protein>
    <recommendedName>
        <fullName evidence="8">DDE Tnp4 domain-containing protein</fullName>
    </recommendedName>
</protein>
<gene>
    <name evidence="9" type="ORF">ALC62_10472</name>
</gene>
<dbReference type="GO" id="GO:0046872">
    <property type="term" value="F:metal ion binding"/>
    <property type="evidence" value="ECO:0007669"/>
    <property type="project" value="UniProtKB-KW"/>
</dbReference>
<dbReference type="PANTHER" id="PTHR22930:SF269">
    <property type="entry name" value="NUCLEASE HARBI1-LIKE PROTEIN"/>
    <property type="match status" value="1"/>
</dbReference>
<dbReference type="GO" id="GO:0005634">
    <property type="term" value="C:nucleus"/>
    <property type="evidence" value="ECO:0007669"/>
    <property type="project" value="UniProtKB-SubCell"/>
</dbReference>
<keyword evidence="10" id="KW-1185">Reference proteome</keyword>
<evidence type="ECO:0000256" key="5">
    <source>
        <dbReference type="ARBA" id="ARBA00022723"/>
    </source>
</evidence>
<dbReference type="Proteomes" id="UP000078542">
    <property type="component" value="Unassembled WGS sequence"/>
</dbReference>
<keyword evidence="7" id="KW-0539">Nucleus</keyword>
<evidence type="ECO:0000256" key="7">
    <source>
        <dbReference type="ARBA" id="ARBA00023242"/>
    </source>
</evidence>
<evidence type="ECO:0000256" key="3">
    <source>
        <dbReference type="ARBA" id="ARBA00006958"/>
    </source>
</evidence>
<evidence type="ECO:0000256" key="4">
    <source>
        <dbReference type="ARBA" id="ARBA00022722"/>
    </source>
</evidence>
<evidence type="ECO:0000313" key="9">
    <source>
        <dbReference type="EMBL" id="KYM98808.1"/>
    </source>
</evidence>
<dbReference type="Pfam" id="PF13359">
    <property type="entry name" value="DDE_Tnp_4"/>
    <property type="match status" value="1"/>
</dbReference>
<proteinExistence type="inferred from homology"/>
<evidence type="ECO:0000256" key="2">
    <source>
        <dbReference type="ARBA" id="ARBA00004123"/>
    </source>
</evidence>
<dbReference type="InterPro" id="IPR045249">
    <property type="entry name" value="HARBI1-like"/>
</dbReference>
<sequence>MDDDDFFIFTVLQLCLLALLQKRNRQWKWLNRRWWVRPINVARPLYGDYEHLFQELRYNDKDIFFRYVRMSRETFDLLLEMTKPFLIKSNHRAFIPEQRLTITLRYLATGDQILSIALAFRCGESTVRKIIHETCPIIVKVLQPIYLCLPTEEKWKNICRGFLENWNFPHCVGAFDGKHVEIQAPPNSGSLFFNYKKTFSIVLMAACDHKYMFTLVDIGSYGGNSDGGIFTSSDIYSALQQETLNIPP</sequence>
<keyword evidence="6" id="KW-0378">Hydrolase</keyword>
<comment type="subcellular location">
    <subcellularLocation>
        <location evidence="2">Nucleus</location>
    </subcellularLocation>
</comment>
<evidence type="ECO:0000256" key="6">
    <source>
        <dbReference type="ARBA" id="ARBA00022801"/>
    </source>
</evidence>